<dbReference type="KEGG" id="ang:An12g03480"/>
<sequence>MAAGIRLRCLRLVLIQSKYYLELLTASICSRRYQYHGIDPARTIATQFGRSEAILGEAVGPIVSTNSLLLQNPDANDTTLDIQICSVFHGTLLTPLALVGWMGRAWDTDYTAPDSNTPKLDWPRLGGWDGPGTSTPN</sequence>
<protein>
    <submittedName>
        <fullName evidence="2">Uncharacterized protein</fullName>
    </submittedName>
</protein>
<evidence type="ECO:0000256" key="1">
    <source>
        <dbReference type="SAM" id="MobiDB-lite"/>
    </source>
</evidence>
<reference evidence="2" key="1">
    <citation type="submission" date="2025-02" db="EMBL/GenBank/DDBJ databases">
        <authorList>
            <consortium name="NCBI Genome Project"/>
        </authorList>
    </citation>
    <scope>NUCLEOTIDE SEQUENCE</scope>
</reference>
<dbReference type="AlphaFoldDB" id="A0AAJ8BVZ7"/>
<organism evidence="2">
    <name type="scientific">Aspergillus niger</name>
    <dbReference type="NCBI Taxonomy" id="5061"/>
    <lineage>
        <taxon>Eukaryota</taxon>
        <taxon>Fungi</taxon>
        <taxon>Dikarya</taxon>
        <taxon>Ascomycota</taxon>
        <taxon>Pezizomycotina</taxon>
        <taxon>Eurotiomycetes</taxon>
        <taxon>Eurotiomycetidae</taxon>
        <taxon>Eurotiales</taxon>
        <taxon>Aspergillaceae</taxon>
        <taxon>Aspergillus</taxon>
        <taxon>Aspergillus subgen. Circumdati</taxon>
    </lineage>
</organism>
<accession>A0AAJ8BVZ7</accession>
<proteinExistence type="predicted"/>
<dbReference type="GeneID" id="84592527"/>
<dbReference type="RefSeq" id="XP_059604397.1">
    <property type="nucleotide sequence ID" value="XM_059750798.1"/>
</dbReference>
<name>A0AAJ8BVZ7_ASPNG</name>
<dbReference type="VEuPathDB" id="FungiDB:An12g03480"/>
<feature type="region of interest" description="Disordered" evidence="1">
    <location>
        <begin position="117"/>
        <end position="137"/>
    </location>
</feature>
<gene>
    <name evidence="2" type="ORF">An12g03480</name>
</gene>
<evidence type="ECO:0000313" key="2">
    <source>
        <dbReference type="RefSeq" id="XP_059604397.1"/>
    </source>
</evidence>
<reference evidence="2" key="2">
    <citation type="submission" date="2025-08" db="UniProtKB">
        <authorList>
            <consortium name="RefSeq"/>
        </authorList>
    </citation>
    <scope>IDENTIFICATION</scope>
</reference>